<dbReference type="EMBL" id="JAULUE010002066">
    <property type="protein sequence ID" value="KAK5877392.1"/>
    <property type="molecule type" value="Genomic_DNA"/>
</dbReference>
<protein>
    <submittedName>
        <fullName evidence="1">Uncharacterized protein</fullName>
    </submittedName>
</protein>
<dbReference type="AlphaFoldDB" id="A0AAN8B2T0"/>
<proteinExistence type="predicted"/>
<evidence type="ECO:0000313" key="2">
    <source>
        <dbReference type="Proteomes" id="UP001335648"/>
    </source>
</evidence>
<name>A0AAN8B2T0_9TELE</name>
<keyword evidence="2" id="KW-1185">Reference proteome</keyword>
<reference evidence="1 2" key="1">
    <citation type="journal article" date="2023" name="Mol. Biol. Evol.">
        <title>Genomics of Secondarily Temperate Adaptation in the Only Non-Antarctic Icefish.</title>
        <authorList>
            <person name="Rivera-Colon A.G."/>
            <person name="Rayamajhi N."/>
            <person name="Minhas B.F."/>
            <person name="Madrigal G."/>
            <person name="Bilyk K.T."/>
            <person name="Yoon V."/>
            <person name="Hune M."/>
            <person name="Gregory S."/>
            <person name="Cheng C.H.C."/>
            <person name="Catchen J.M."/>
        </authorList>
    </citation>
    <scope>NUCLEOTIDE SEQUENCE [LARGE SCALE GENOMIC DNA]</scope>
    <source>
        <strain evidence="1">JC2023a</strain>
    </source>
</reference>
<sequence length="70" mass="7819">MGIRALIPGRGPLASSQLHGAGARLLNTGRAKHMLVGRRRADREAWVGREEVPVEPFTMKHNILLLRRVQ</sequence>
<organism evidence="1 2">
    <name type="scientific">Champsocephalus esox</name>
    <name type="common">pike icefish</name>
    <dbReference type="NCBI Taxonomy" id="159716"/>
    <lineage>
        <taxon>Eukaryota</taxon>
        <taxon>Metazoa</taxon>
        <taxon>Chordata</taxon>
        <taxon>Craniata</taxon>
        <taxon>Vertebrata</taxon>
        <taxon>Euteleostomi</taxon>
        <taxon>Actinopterygii</taxon>
        <taxon>Neopterygii</taxon>
        <taxon>Teleostei</taxon>
        <taxon>Neoteleostei</taxon>
        <taxon>Acanthomorphata</taxon>
        <taxon>Eupercaria</taxon>
        <taxon>Perciformes</taxon>
        <taxon>Notothenioidei</taxon>
        <taxon>Channichthyidae</taxon>
        <taxon>Champsocephalus</taxon>
    </lineage>
</organism>
<evidence type="ECO:0000313" key="1">
    <source>
        <dbReference type="EMBL" id="KAK5877392.1"/>
    </source>
</evidence>
<accession>A0AAN8B2T0</accession>
<dbReference type="Proteomes" id="UP001335648">
    <property type="component" value="Unassembled WGS sequence"/>
</dbReference>
<comment type="caution">
    <text evidence="1">The sequence shown here is derived from an EMBL/GenBank/DDBJ whole genome shotgun (WGS) entry which is preliminary data.</text>
</comment>
<gene>
    <name evidence="1" type="ORF">CesoFtcFv8_024899</name>
</gene>